<keyword evidence="10" id="KW-1185">Reference proteome</keyword>
<dbReference type="SMART" id="SM00225">
    <property type="entry name" value="BTB"/>
    <property type="match status" value="1"/>
</dbReference>
<name>A0A9N9HR56_9GLOM</name>
<keyword evidence="6" id="KW-0472">Membrane</keyword>
<keyword evidence="2" id="KW-0813">Transport</keyword>
<dbReference type="Proteomes" id="UP000789508">
    <property type="component" value="Unassembled WGS sequence"/>
</dbReference>
<feature type="domain" description="BTB" evidence="8">
    <location>
        <begin position="5"/>
        <end position="76"/>
    </location>
</feature>
<dbReference type="AlphaFoldDB" id="A0A9N9HR56"/>
<proteinExistence type="predicted"/>
<keyword evidence="4" id="KW-1133">Transmembrane helix</keyword>
<evidence type="ECO:0000256" key="7">
    <source>
        <dbReference type="ARBA" id="ARBA00023303"/>
    </source>
</evidence>
<accession>A0A9N9HR56</accession>
<dbReference type="InterPro" id="IPR000210">
    <property type="entry name" value="BTB/POZ_dom"/>
</dbReference>
<dbReference type="GO" id="GO:0051260">
    <property type="term" value="P:protein homooligomerization"/>
    <property type="evidence" value="ECO:0007669"/>
    <property type="project" value="InterPro"/>
</dbReference>
<evidence type="ECO:0000313" key="10">
    <source>
        <dbReference type="Proteomes" id="UP000789508"/>
    </source>
</evidence>
<reference evidence="9" key="1">
    <citation type="submission" date="2021-06" db="EMBL/GenBank/DDBJ databases">
        <authorList>
            <person name="Kallberg Y."/>
            <person name="Tangrot J."/>
            <person name="Rosling A."/>
        </authorList>
    </citation>
    <scope>NUCLEOTIDE SEQUENCE</scope>
    <source>
        <strain evidence="9">FL130A</strain>
    </source>
</reference>
<dbReference type="GO" id="GO:0005249">
    <property type="term" value="F:voltage-gated potassium channel activity"/>
    <property type="evidence" value="ECO:0007669"/>
    <property type="project" value="InterPro"/>
</dbReference>
<dbReference type="InterPro" id="IPR011333">
    <property type="entry name" value="SKP1/BTB/POZ_sf"/>
</dbReference>
<keyword evidence="3" id="KW-0812">Transmembrane</keyword>
<evidence type="ECO:0000256" key="6">
    <source>
        <dbReference type="ARBA" id="ARBA00023136"/>
    </source>
</evidence>
<dbReference type="Gene3D" id="3.30.710.10">
    <property type="entry name" value="Potassium Channel Kv1.1, Chain A"/>
    <property type="match status" value="1"/>
</dbReference>
<dbReference type="PANTHER" id="PTHR11537">
    <property type="entry name" value="VOLTAGE-GATED POTASSIUM CHANNEL"/>
    <property type="match status" value="1"/>
</dbReference>
<evidence type="ECO:0000256" key="4">
    <source>
        <dbReference type="ARBA" id="ARBA00022989"/>
    </source>
</evidence>
<dbReference type="Pfam" id="PF02214">
    <property type="entry name" value="BTB_2"/>
    <property type="match status" value="1"/>
</dbReference>
<evidence type="ECO:0000313" key="9">
    <source>
        <dbReference type="EMBL" id="CAG8701542.1"/>
    </source>
</evidence>
<comment type="subcellular location">
    <subcellularLocation>
        <location evidence="1">Membrane</location>
        <topology evidence="1">Multi-pass membrane protein</topology>
    </subcellularLocation>
</comment>
<organism evidence="9 10">
    <name type="scientific">Ambispora leptoticha</name>
    <dbReference type="NCBI Taxonomy" id="144679"/>
    <lineage>
        <taxon>Eukaryota</taxon>
        <taxon>Fungi</taxon>
        <taxon>Fungi incertae sedis</taxon>
        <taxon>Mucoromycota</taxon>
        <taxon>Glomeromycotina</taxon>
        <taxon>Glomeromycetes</taxon>
        <taxon>Archaeosporales</taxon>
        <taxon>Ambisporaceae</taxon>
        <taxon>Ambispora</taxon>
    </lineage>
</organism>
<dbReference type="EMBL" id="CAJVPS010019568">
    <property type="protein sequence ID" value="CAG8701542.1"/>
    <property type="molecule type" value="Genomic_DNA"/>
</dbReference>
<protein>
    <submittedName>
        <fullName evidence="9">11300_t:CDS:1</fullName>
    </submittedName>
</protein>
<dbReference type="GO" id="GO:0001508">
    <property type="term" value="P:action potential"/>
    <property type="evidence" value="ECO:0007669"/>
    <property type="project" value="TreeGrafter"/>
</dbReference>
<dbReference type="GO" id="GO:0008076">
    <property type="term" value="C:voltage-gated potassium channel complex"/>
    <property type="evidence" value="ECO:0007669"/>
    <property type="project" value="InterPro"/>
</dbReference>
<dbReference type="OrthoDB" id="10025005at2759"/>
<dbReference type="InterPro" id="IPR003131">
    <property type="entry name" value="T1-type_BTB"/>
</dbReference>
<dbReference type="InterPro" id="IPR028325">
    <property type="entry name" value="VG_K_chnl"/>
</dbReference>
<keyword evidence="7" id="KW-0407">Ion channel</keyword>
<evidence type="ECO:0000259" key="8">
    <source>
        <dbReference type="PROSITE" id="PS50097"/>
    </source>
</evidence>
<comment type="caution">
    <text evidence="9">The sequence shown here is derived from an EMBL/GenBank/DDBJ whole genome shotgun (WGS) entry which is preliminary data.</text>
</comment>
<evidence type="ECO:0000256" key="1">
    <source>
        <dbReference type="ARBA" id="ARBA00004141"/>
    </source>
</evidence>
<dbReference type="PANTHER" id="PTHR11537:SF254">
    <property type="entry name" value="POTASSIUM VOLTAGE-GATED CHANNEL PROTEIN SHAB"/>
    <property type="match status" value="1"/>
</dbReference>
<keyword evidence="5" id="KW-0406">Ion transport</keyword>
<evidence type="ECO:0000256" key="3">
    <source>
        <dbReference type="ARBA" id="ARBA00022692"/>
    </source>
</evidence>
<dbReference type="PROSITE" id="PS50097">
    <property type="entry name" value="BTB"/>
    <property type="match status" value="1"/>
</dbReference>
<evidence type="ECO:0000256" key="2">
    <source>
        <dbReference type="ARBA" id="ARBA00022448"/>
    </source>
</evidence>
<sequence length="240" mass="29008">MSKEEKIILNVGGVKYETYKSTLTAYPDTLLGTMFQERNSSMTHPTNSNEYFFDRNSRAFHYIMEFYRTGKFLWKDIEGNPMDVMITRDEIQEEFDFFQIDILKSQRDEFLKSSQRDEDNAYENLARQLDHLLEKIIEFIIWNIERGYSDLLKFIFYSDKLPYVFPGEFDFKSFEQIGFRLVDIYTFEIQKFLTFRFPNIRIAIYKRRLGPSENWTIEIMQYFKTKETIQRSVLLSTIHE</sequence>
<gene>
    <name evidence="9" type="ORF">ALEPTO_LOCUS11596</name>
</gene>
<evidence type="ECO:0000256" key="5">
    <source>
        <dbReference type="ARBA" id="ARBA00023065"/>
    </source>
</evidence>
<dbReference type="SUPFAM" id="SSF54695">
    <property type="entry name" value="POZ domain"/>
    <property type="match status" value="1"/>
</dbReference>